<dbReference type="Pfam" id="PF00644">
    <property type="entry name" value="PARP"/>
    <property type="match status" value="1"/>
</dbReference>
<keyword evidence="1" id="KW-0328">Glycosyltransferase</keyword>
<evidence type="ECO:0000256" key="4">
    <source>
        <dbReference type="ARBA" id="ARBA00023027"/>
    </source>
</evidence>
<accession>A0A3G4ZNR0</accession>
<dbReference type="Gene3D" id="3.90.228.10">
    <property type="match status" value="1"/>
</dbReference>
<gene>
    <name evidence="6" type="ORF">Terrestrivirus2_119</name>
</gene>
<evidence type="ECO:0000259" key="5">
    <source>
        <dbReference type="Pfam" id="PF00644"/>
    </source>
</evidence>
<feature type="domain" description="PARP catalytic" evidence="5">
    <location>
        <begin position="264"/>
        <end position="356"/>
    </location>
</feature>
<evidence type="ECO:0000256" key="2">
    <source>
        <dbReference type="ARBA" id="ARBA00022679"/>
    </source>
</evidence>
<dbReference type="SUPFAM" id="SSF56399">
    <property type="entry name" value="ADP-ribosylation"/>
    <property type="match status" value="1"/>
</dbReference>
<dbReference type="SUPFAM" id="SSF54495">
    <property type="entry name" value="UBC-like"/>
    <property type="match status" value="1"/>
</dbReference>
<dbReference type="InterPro" id="IPR016135">
    <property type="entry name" value="UBQ-conjugating_enzyme/RWD"/>
</dbReference>
<evidence type="ECO:0000256" key="1">
    <source>
        <dbReference type="ARBA" id="ARBA00022676"/>
    </source>
</evidence>
<dbReference type="InterPro" id="IPR012317">
    <property type="entry name" value="Poly(ADP-ribose)pol_cat_dom"/>
</dbReference>
<reference evidence="6" key="1">
    <citation type="submission" date="2018-10" db="EMBL/GenBank/DDBJ databases">
        <title>Hidden diversity of soil giant viruses.</title>
        <authorList>
            <person name="Schulz F."/>
            <person name="Alteio L."/>
            <person name="Goudeau D."/>
            <person name="Ryan E.M."/>
            <person name="Malmstrom R.R."/>
            <person name="Blanchard J."/>
            <person name="Woyke T."/>
        </authorList>
    </citation>
    <scope>NUCLEOTIDE SEQUENCE</scope>
    <source>
        <strain evidence="6">TEV1</strain>
    </source>
</reference>
<dbReference type="InterPro" id="IPR051838">
    <property type="entry name" value="ARTD_PARP"/>
</dbReference>
<proteinExistence type="predicted"/>
<protein>
    <submittedName>
        <fullName evidence="6">PolyADP-ribose polymerase</fullName>
    </submittedName>
</protein>
<dbReference type="Gene3D" id="3.10.110.10">
    <property type="entry name" value="Ubiquitin Conjugating Enzyme"/>
    <property type="match status" value="1"/>
</dbReference>
<keyword evidence="2" id="KW-0808">Transferase</keyword>
<evidence type="ECO:0000256" key="3">
    <source>
        <dbReference type="ARBA" id="ARBA00022695"/>
    </source>
</evidence>
<evidence type="ECO:0000313" key="6">
    <source>
        <dbReference type="EMBL" id="AYV75611.1"/>
    </source>
</evidence>
<dbReference type="PANTHER" id="PTHR21328">
    <property type="entry name" value="POLY ADP-RIBOSE POLYMERASE FAMILY, MEMBER PARP"/>
    <property type="match status" value="1"/>
</dbReference>
<organism evidence="6">
    <name type="scientific">Terrestrivirus sp</name>
    <dbReference type="NCBI Taxonomy" id="2487775"/>
    <lineage>
        <taxon>Viruses</taxon>
        <taxon>Varidnaviria</taxon>
        <taxon>Bamfordvirae</taxon>
        <taxon>Nucleocytoviricota</taxon>
        <taxon>Megaviricetes</taxon>
        <taxon>Imitervirales</taxon>
        <taxon>Mimiviridae</taxon>
        <taxon>Klosneuvirinae</taxon>
    </lineage>
</organism>
<dbReference type="GO" id="GO:0016779">
    <property type="term" value="F:nucleotidyltransferase activity"/>
    <property type="evidence" value="ECO:0007669"/>
    <property type="project" value="UniProtKB-KW"/>
</dbReference>
<dbReference type="EMBL" id="MK071980">
    <property type="protein sequence ID" value="AYV75611.1"/>
    <property type="molecule type" value="Genomic_DNA"/>
</dbReference>
<sequence>MDFIHSIINIPDKLIYTVDSDTIEYKYIDKTTKINYTIDGDGFVTLSASKSNNSDKLLEEHILRIINNVFKQNTFSIDNFYDVVQFIVTIAVNPYVYCTICGKKYNYVDEKIGSCEESGICFDNFCENVTDNIISDYIKRDKLVLLLLVKTAIECIKSDRVDKVFNPRPSFCKSITEIQKLKKDIIDNDLYSKIKELKLDSIEDSFVHKKLGKKMYGLVKYIIITNKTHIIAEKIENVKAHELFKTNELDIDNKTCNLQDFLNFSIVSYNESEVFNNIDNGGKPFYVYHGSNIACWYSIMRNGLKNYSGTDMMVNGAVLGKGIYFATDPRTAFGYSHRHVGSEDDIIILGVAQLINEEKYNAGGGVYVVPNEKDVILRYLIVLTQQNLSKVKDFFSKRATEIGSGKKYKYDILTKRLMSEHKHAMKFIDKQNKNNSNNKYTLDLKNSNPHNWLVKLNNYIFEINFDRESYPLIPFEMRLTGDRLKNKNMHLDNILTSDGTIRIKELHINNWNVTTTVTHILKKLNDIII</sequence>
<keyword evidence="3" id="KW-0548">Nucleotidyltransferase</keyword>
<name>A0A3G4ZNR0_9VIRU</name>
<keyword evidence="4" id="KW-0520">NAD</keyword>
<dbReference type="GO" id="GO:0003950">
    <property type="term" value="F:NAD+ poly-ADP-ribosyltransferase activity"/>
    <property type="evidence" value="ECO:0007669"/>
    <property type="project" value="InterPro"/>
</dbReference>